<dbReference type="RefSeq" id="WP_068540986.1">
    <property type="nucleotide sequence ID" value="NZ_LSFI01000005.1"/>
</dbReference>
<evidence type="ECO:0000313" key="3">
    <source>
        <dbReference type="Proteomes" id="UP000076964"/>
    </source>
</evidence>
<dbReference type="Proteomes" id="UP000076964">
    <property type="component" value="Unassembled WGS sequence"/>
</dbReference>
<feature type="transmembrane region" description="Helical" evidence="1">
    <location>
        <begin position="40"/>
        <end position="61"/>
    </location>
</feature>
<protein>
    <recommendedName>
        <fullName evidence="4">DUF1614 domain-containing protein</fullName>
    </recommendedName>
</protein>
<evidence type="ECO:0000256" key="1">
    <source>
        <dbReference type="SAM" id="Phobius"/>
    </source>
</evidence>
<feature type="transmembrane region" description="Helical" evidence="1">
    <location>
        <begin position="146"/>
        <end position="166"/>
    </location>
</feature>
<feature type="transmembrane region" description="Helical" evidence="1">
    <location>
        <begin position="120"/>
        <end position="139"/>
    </location>
</feature>
<dbReference type="InterPro" id="IPR011672">
    <property type="entry name" value="DUF1614"/>
</dbReference>
<dbReference type="EMBL" id="LSFI01000005">
    <property type="protein sequence ID" value="OAG28466.1"/>
    <property type="molecule type" value="Genomic_DNA"/>
</dbReference>
<accession>A0A177E9Q5</accession>
<dbReference type="OrthoDB" id="9782559at2"/>
<feature type="transmembrane region" description="Helical" evidence="1">
    <location>
        <begin position="7"/>
        <end position="34"/>
    </location>
</feature>
<keyword evidence="1" id="KW-0812">Transmembrane</keyword>
<name>A0A177E9Q5_9BACT</name>
<evidence type="ECO:0008006" key="4">
    <source>
        <dbReference type="Google" id="ProtNLM"/>
    </source>
</evidence>
<keyword evidence="3" id="KW-1185">Reference proteome</keyword>
<keyword evidence="1" id="KW-0472">Membrane</keyword>
<reference evidence="2 3" key="1">
    <citation type="submission" date="2016-02" db="EMBL/GenBank/DDBJ databases">
        <title>Draft genome sequence of Thermodesulfatator sp. S606.</title>
        <authorList>
            <person name="Lai Q."/>
            <person name="Cao J."/>
            <person name="Dupont S."/>
            <person name="Shao Z."/>
            <person name="Jebbar M."/>
            <person name="Alain K."/>
        </authorList>
    </citation>
    <scope>NUCLEOTIDE SEQUENCE [LARGE SCALE GENOMIC DNA]</scope>
    <source>
        <strain evidence="2 3">S606</strain>
    </source>
</reference>
<proteinExistence type="predicted"/>
<dbReference type="Pfam" id="PF07758">
    <property type="entry name" value="DUF1614"/>
    <property type="match status" value="1"/>
</dbReference>
<dbReference type="STRING" id="1795632.TH606_01820"/>
<evidence type="ECO:0000313" key="2">
    <source>
        <dbReference type="EMBL" id="OAG28466.1"/>
    </source>
</evidence>
<feature type="transmembrane region" description="Helical" evidence="1">
    <location>
        <begin position="201"/>
        <end position="223"/>
    </location>
</feature>
<sequence length="224" mass="24129">MIFSPFAILFFFLFLFLLLFLFIFVHIGLITIAASKLGLSAGQIFVFLFGSLIGSSINIPVKKIRRDRELYPEEVTVTFFGIRYVIPQVREPSYTVIAVNVGGCIIPVFVSLYLMLTNGLFISPLIATTIVAFICYKLARPVPGIGIAIPMFIPPLAAALIALLISPEKAPVVAYISGTLGTLIGADILHLRDINRLKAPVASIGGAGTFDGIFLTGIIAVILA</sequence>
<feature type="transmembrane region" description="Helical" evidence="1">
    <location>
        <begin position="172"/>
        <end position="189"/>
    </location>
</feature>
<feature type="transmembrane region" description="Helical" evidence="1">
    <location>
        <begin position="93"/>
        <end position="114"/>
    </location>
</feature>
<dbReference type="AlphaFoldDB" id="A0A177E9Q5"/>
<gene>
    <name evidence="2" type="ORF">TH606_01820</name>
</gene>
<organism evidence="2 3">
    <name type="scientific">Thermodesulfatator autotrophicus</name>
    <dbReference type="NCBI Taxonomy" id="1795632"/>
    <lineage>
        <taxon>Bacteria</taxon>
        <taxon>Pseudomonadati</taxon>
        <taxon>Thermodesulfobacteriota</taxon>
        <taxon>Thermodesulfobacteria</taxon>
        <taxon>Thermodesulfobacteriales</taxon>
        <taxon>Thermodesulfatatoraceae</taxon>
        <taxon>Thermodesulfatator</taxon>
    </lineage>
</organism>
<comment type="caution">
    <text evidence="2">The sequence shown here is derived from an EMBL/GenBank/DDBJ whole genome shotgun (WGS) entry which is preliminary data.</text>
</comment>
<keyword evidence="1" id="KW-1133">Transmembrane helix</keyword>